<comment type="caution">
    <text evidence="1">The sequence shown here is derived from an EMBL/GenBank/DDBJ whole genome shotgun (WGS) entry which is preliminary data.</text>
</comment>
<evidence type="ECO:0000313" key="1">
    <source>
        <dbReference type="EMBL" id="RXK80833.1"/>
    </source>
</evidence>
<dbReference type="OrthoDB" id="1061929at2"/>
<reference evidence="1 2" key="1">
    <citation type="submission" date="2019-01" db="EMBL/GenBank/DDBJ databases">
        <title>Filimonas sp. strain TTM-71.</title>
        <authorList>
            <person name="Chen W.-M."/>
        </authorList>
    </citation>
    <scope>NUCLEOTIDE SEQUENCE [LARGE SCALE GENOMIC DNA]</scope>
    <source>
        <strain evidence="1 2">TTM-71</strain>
    </source>
</reference>
<evidence type="ECO:0008006" key="3">
    <source>
        <dbReference type="Google" id="ProtNLM"/>
    </source>
</evidence>
<dbReference type="Proteomes" id="UP000290545">
    <property type="component" value="Unassembled WGS sequence"/>
</dbReference>
<dbReference type="AlphaFoldDB" id="A0A4Q1CZL5"/>
<accession>A0A4Q1CZL5</accession>
<proteinExistence type="predicted"/>
<protein>
    <recommendedName>
        <fullName evidence="3">PKD domain-containing protein</fullName>
    </recommendedName>
</protein>
<dbReference type="EMBL" id="SDHZ01000005">
    <property type="protein sequence ID" value="RXK80833.1"/>
    <property type="molecule type" value="Genomic_DNA"/>
</dbReference>
<organism evidence="1 2">
    <name type="scientific">Filimonas effusa</name>
    <dbReference type="NCBI Taxonomy" id="2508721"/>
    <lineage>
        <taxon>Bacteria</taxon>
        <taxon>Pseudomonadati</taxon>
        <taxon>Bacteroidota</taxon>
        <taxon>Chitinophagia</taxon>
        <taxon>Chitinophagales</taxon>
        <taxon>Chitinophagaceae</taxon>
        <taxon>Filimonas</taxon>
    </lineage>
</organism>
<dbReference type="RefSeq" id="WP_129005921.1">
    <property type="nucleotide sequence ID" value="NZ_SDHZ01000005.1"/>
</dbReference>
<dbReference type="InterPro" id="IPR032183">
    <property type="entry name" value="PKD-like"/>
</dbReference>
<evidence type="ECO:0000313" key="2">
    <source>
        <dbReference type="Proteomes" id="UP000290545"/>
    </source>
</evidence>
<name>A0A4Q1CZL5_9BACT</name>
<dbReference type="Pfam" id="PF16407">
    <property type="entry name" value="PKD_2"/>
    <property type="match status" value="1"/>
</dbReference>
<gene>
    <name evidence="1" type="ORF">ESB13_22005</name>
</gene>
<sequence length="514" mass="57501">MRKEQIILPVACLFTTFLLLVCFPACLKDMGNYHYQAREQVTVGGIQTLYSVFRGDSLCIDPQIFSTSPDTAFAYSWSLNKNIPAEPETMDTISHSRQLCCRVTLGSGVWTLIFSATNTKTLAATTVNLTLLVNTNFSQGWYVLKDNGGSTDIDFFPTPETIVPSGRIEEVLYTVNGQHLDGQAASLALMPSYSTTVNEAYYNTRALMALSENDAVVLDLNNGSIINKYDSLFFEPPVERKLQRVFYSLHSYFLVNNGRLHTLYSRSINTGKFGYQQLLDNRGTAYSLSKFYMTYWSQRPVFFDQRNSCFVTSEGTATMLTPFLDDAKSAMPACGNNKSLLYLGLKAAVPYEGCAVFSDKTNPELKIITSMRLSGMSQLLLTNDTLTPSSAVYHASLFAMLMGEESLLYFVKDHELWNRSLLSKQESRQYSFPTGEEPLFIQHRKYTGTTNYTKLSHNFIIAASAKDNVYTIRMFGKSAGNILPMPAVTLQGKGRPVDVIFVSPDITLTTPFYN</sequence>
<keyword evidence="2" id="KW-1185">Reference proteome</keyword>